<comment type="caution">
    <text evidence="2">The sequence shown here is derived from an EMBL/GenBank/DDBJ whole genome shotgun (WGS) entry which is preliminary data.</text>
</comment>
<evidence type="ECO:0000256" key="1">
    <source>
        <dbReference type="SAM" id="MobiDB-lite"/>
    </source>
</evidence>
<feature type="region of interest" description="Disordered" evidence="1">
    <location>
        <begin position="1"/>
        <end position="26"/>
    </location>
</feature>
<protein>
    <submittedName>
        <fullName evidence="2">Uncharacterized protein</fullName>
    </submittedName>
</protein>
<keyword evidence="3" id="KW-1185">Reference proteome</keyword>
<organism evidence="2 3">
    <name type="scientific">Coregonus suidteri</name>
    <dbReference type="NCBI Taxonomy" id="861788"/>
    <lineage>
        <taxon>Eukaryota</taxon>
        <taxon>Metazoa</taxon>
        <taxon>Chordata</taxon>
        <taxon>Craniata</taxon>
        <taxon>Vertebrata</taxon>
        <taxon>Euteleostomi</taxon>
        <taxon>Actinopterygii</taxon>
        <taxon>Neopterygii</taxon>
        <taxon>Teleostei</taxon>
        <taxon>Protacanthopterygii</taxon>
        <taxon>Salmoniformes</taxon>
        <taxon>Salmonidae</taxon>
        <taxon>Coregoninae</taxon>
        <taxon>Coregonus</taxon>
    </lineage>
</organism>
<accession>A0AAN8L0F9</accession>
<evidence type="ECO:0000313" key="2">
    <source>
        <dbReference type="EMBL" id="KAK6295270.1"/>
    </source>
</evidence>
<dbReference type="EMBL" id="JAGTTL010000034">
    <property type="protein sequence ID" value="KAK6295270.1"/>
    <property type="molecule type" value="Genomic_DNA"/>
</dbReference>
<sequence length="58" mass="6437">MVLHYRDRMVQRPPEPSDQLPAISPEHSKVSLLGCGTLEQPIKKPADSSLRKDATIKA</sequence>
<evidence type="ECO:0000313" key="3">
    <source>
        <dbReference type="Proteomes" id="UP001356427"/>
    </source>
</evidence>
<feature type="compositionally biased region" description="Basic and acidic residues" evidence="1">
    <location>
        <begin position="1"/>
        <end position="10"/>
    </location>
</feature>
<reference evidence="2 3" key="1">
    <citation type="submission" date="2021-04" db="EMBL/GenBank/DDBJ databases">
        <authorList>
            <person name="De Guttry C."/>
            <person name="Zahm M."/>
            <person name="Klopp C."/>
            <person name="Cabau C."/>
            <person name="Louis A."/>
            <person name="Berthelot C."/>
            <person name="Parey E."/>
            <person name="Roest Crollius H."/>
            <person name="Montfort J."/>
            <person name="Robinson-Rechavi M."/>
            <person name="Bucao C."/>
            <person name="Bouchez O."/>
            <person name="Gislard M."/>
            <person name="Lluch J."/>
            <person name="Milhes M."/>
            <person name="Lampietro C."/>
            <person name="Lopez Roques C."/>
            <person name="Donnadieu C."/>
            <person name="Braasch I."/>
            <person name="Desvignes T."/>
            <person name="Postlethwait J."/>
            <person name="Bobe J."/>
            <person name="Wedekind C."/>
            <person name="Guiguen Y."/>
        </authorList>
    </citation>
    <scope>NUCLEOTIDE SEQUENCE [LARGE SCALE GENOMIC DNA]</scope>
    <source>
        <strain evidence="2">Cs_M1</strain>
        <tissue evidence="2">Blood</tissue>
    </source>
</reference>
<gene>
    <name evidence="2" type="ORF">J4Q44_G00344960</name>
</gene>
<dbReference type="Proteomes" id="UP001356427">
    <property type="component" value="Unassembled WGS sequence"/>
</dbReference>
<dbReference type="AlphaFoldDB" id="A0AAN8L0F9"/>
<proteinExistence type="predicted"/>
<name>A0AAN8L0F9_9TELE</name>